<accession>A0A543AJ82</accession>
<keyword evidence="4" id="KW-0732">Signal</keyword>
<evidence type="ECO:0000259" key="5">
    <source>
        <dbReference type="PROSITE" id="PS51782"/>
    </source>
</evidence>
<dbReference type="AlphaFoldDB" id="A0A543AJ82"/>
<dbReference type="CDD" id="cd13925">
    <property type="entry name" value="RPF"/>
    <property type="match status" value="1"/>
</dbReference>
<dbReference type="SUPFAM" id="SSF54106">
    <property type="entry name" value="LysM domain"/>
    <property type="match status" value="1"/>
</dbReference>
<dbReference type="InterPro" id="IPR036779">
    <property type="entry name" value="LysM_dom_sf"/>
</dbReference>
<dbReference type="PANTHER" id="PTHR34700:SF4">
    <property type="entry name" value="PHAGE-LIKE ELEMENT PBSX PROTEIN XKDP"/>
    <property type="match status" value="1"/>
</dbReference>
<dbReference type="Pfam" id="PF01476">
    <property type="entry name" value="LysM"/>
    <property type="match status" value="1"/>
</dbReference>
<evidence type="ECO:0000256" key="2">
    <source>
        <dbReference type="ARBA" id="ARBA00022801"/>
    </source>
</evidence>
<reference evidence="6 7" key="1">
    <citation type="submission" date="2019-06" db="EMBL/GenBank/DDBJ databases">
        <title>Sequencing the genomes of 1000 actinobacteria strains.</title>
        <authorList>
            <person name="Klenk H.-P."/>
        </authorList>
    </citation>
    <scope>NUCLEOTIDE SEQUENCE [LARGE SCALE GENOMIC DNA]</scope>
    <source>
        <strain evidence="6 7">DSM 24083</strain>
    </source>
</reference>
<dbReference type="InterPro" id="IPR052196">
    <property type="entry name" value="Bact_Kbp"/>
</dbReference>
<dbReference type="SMART" id="SM00257">
    <property type="entry name" value="LysM"/>
    <property type="match status" value="1"/>
</dbReference>
<proteinExistence type="inferred from homology"/>
<evidence type="ECO:0000313" key="7">
    <source>
        <dbReference type="Proteomes" id="UP000319746"/>
    </source>
</evidence>
<sequence>MKNELRHRMQKPSRGKFAAKSLAAAAALSLPLLGFAAPANADNGGTWDQLAECESGGNWNIDTGNGYRGGLQFSQSTWEAYGGSGNPANASRDQQIAVAENVLDGQGWGAWPACSAELGLSGNAQPSGGSGEQTQQQQTAEQPQQQPQQQAPVEEQAQSQPVQPQAQAAPQQQAAPTGQTYTVTAGDTLSKIAQAHNVSGGWQAIYEANAATIADPVLIYPGQQILIP</sequence>
<evidence type="ECO:0000256" key="1">
    <source>
        <dbReference type="ARBA" id="ARBA00010830"/>
    </source>
</evidence>
<dbReference type="GO" id="GO:0016787">
    <property type="term" value="F:hydrolase activity"/>
    <property type="evidence" value="ECO:0007669"/>
    <property type="project" value="UniProtKB-KW"/>
</dbReference>
<dbReference type="Gene3D" id="3.10.350.10">
    <property type="entry name" value="LysM domain"/>
    <property type="match status" value="1"/>
</dbReference>
<dbReference type="Gene3D" id="1.10.530.10">
    <property type="match status" value="1"/>
</dbReference>
<dbReference type="EMBL" id="VFOU01000002">
    <property type="protein sequence ID" value="TQL72633.1"/>
    <property type="molecule type" value="Genomic_DNA"/>
</dbReference>
<dbReference type="InterPro" id="IPR023346">
    <property type="entry name" value="Lysozyme-like_dom_sf"/>
</dbReference>
<dbReference type="Proteomes" id="UP000319746">
    <property type="component" value="Unassembled WGS sequence"/>
</dbReference>
<feature type="chain" id="PRO_5021710000" evidence="4">
    <location>
        <begin position="42"/>
        <end position="228"/>
    </location>
</feature>
<dbReference type="Pfam" id="PF06737">
    <property type="entry name" value="Transglycosylas"/>
    <property type="match status" value="1"/>
</dbReference>
<dbReference type="SUPFAM" id="SSF53955">
    <property type="entry name" value="Lysozyme-like"/>
    <property type="match status" value="1"/>
</dbReference>
<comment type="similarity">
    <text evidence="1">Belongs to the transglycosylase family. Rpf subfamily.</text>
</comment>
<dbReference type="CDD" id="cd00118">
    <property type="entry name" value="LysM"/>
    <property type="match status" value="1"/>
</dbReference>
<protein>
    <submittedName>
        <fullName evidence="6">LysM domain-containing protein</fullName>
    </submittedName>
</protein>
<organism evidence="6 7">
    <name type="scientific">Enteractinococcus coprophilus</name>
    <dbReference type="NCBI Taxonomy" id="1027633"/>
    <lineage>
        <taxon>Bacteria</taxon>
        <taxon>Bacillati</taxon>
        <taxon>Actinomycetota</taxon>
        <taxon>Actinomycetes</taxon>
        <taxon>Micrococcales</taxon>
        <taxon>Micrococcaceae</taxon>
    </lineage>
</organism>
<name>A0A543AJ82_9MICC</name>
<evidence type="ECO:0000313" key="6">
    <source>
        <dbReference type="EMBL" id="TQL72633.1"/>
    </source>
</evidence>
<feature type="domain" description="LysM" evidence="5">
    <location>
        <begin position="179"/>
        <end position="227"/>
    </location>
</feature>
<dbReference type="InterPro" id="IPR018392">
    <property type="entry name" value="LysM"/>
</dbReference>
<dbReference type="PROSITE" id="PS51782">
    <property type="entry name" value="LYSM"/>
    <property type="match status" value="1"/>
</dbReference>
<keyword evidence="7" id="KW-1185">Reference proteome</keyword>
<evidence type="ECO:0000256" key="4">
    <source>
        <dbReference type="SAM" id="SignalP"/>
    </source>
</evidence>
<feature type="compositionally biased region" description="Low complexity" evidence="3">
    <location>
        <begin position="132"/>
        <end position="176"/>
    </location>
</feature>
<comment type="caution">
    <text evidence="6">The sequence shown here is derived from an EMBL/GenBank/DDBJ whole genome shotgun (WGS) entry which is preliminary data.</text>
</comment>
<dbReference type="InterPro" id="IPR010618">
    <property type="entry name" value="RPF"/>
</dbReference>
<keyword evidence="2" id="KW-0378">Hydrolase</keyword>
<dbReference type="PANTHER" id="PTHR34700">
    <property type="entry name" value="POTASSIUM BINDING PROTEIN KBP"/>
    <property type="match status" value="1"/>
</dbReference>
<feature type="signal peptide" evidence="4">
    <location>
        <begin position="1"/>
        <end position="41"/>
    </location>
</feature>
<evidence type="ECO:0000256" key="3">
    <source>
        <dbReference type="SAM" id="MobiDB-lite"/>
    </source>
</evidence>
<feature type="region of interest" description="Disordered" evidence="3">
    <location>
        <begin position="118"/>
        <end position="179"/>
    </location>
</feature>
<dbReference type="RefSeq" id="WP_246057243.1">
    <property type="nucleotide sequence ID" value="NZ_BAABAN010000004.1"/>
</dbReference>
<gene>
    <name evidence="6" type="ORF">FB556_1299</name>
</gene>